<evidence type="ECO:0000256" key="1">
    <source>
        <dbReference type="SAM" id="MobiDB-lite"/>
    </source>
</evidence>
<reference evidence="3 4" key="1">
    <citation type="submission" date="2017-09" db="EMBL/GenBank/DDBJ databases">
        <authorList>
            <person name="Varghese N."/>
            <person name="Submissions S."/>
        </authorList>
    </citation>
    <scope>NUCLEOTIDE SEQUENCE [LARGE SCALE GENOMIC DNA]</scope>
    <source>
        <strain evidence="3 4">OK806</strain>
    </source>
</reference>
<keyword evidence="2" id="KW-0732">Signal</keyword>
<name>A0A7Z7I9W1_9BURK</name>
<comment type="caution">
    <text evidence="3">The sequence shown here is derived from an EMBL/GenBank/DDBJ whole genome shotgun (WGS) entry which is preliminary data.</text>
</comment>
<evidence type="ECO:0008006" key="5">
    <source>
        <dbReference type="Google" id="ProtNLM"/>
    </source>
</evidence>
<feature type="chain" id="PRO_5031269552" description="Secreted protein" evidence="2">
    <location>
        <begin position="18"/>
        <end position="88"/>
    </location>
</feature>
<feature type="signal peptide" evidence="2">
    <location>
        <begin position="1"/>
        <end position="17"/>
    </location>
</feature>
<organism evidence="3 4">
    <name type="scientific">Caballeronia arationis</name>
    <dbReference type="NCBI Taxonomy" id="1777142"/>
    <lineage>
        <taxon>Bacteria</taxon>
        <taxon>Pseudomonadati</taxon>
        <taxon>Pseudomonadota</taxon>
        <taxon>Betaproteobacteria</taxon>
        <taxon>Burkholderiales</taxon>
        <taxon>Burkholderiaceae</taxon>
        <taxon>Caballeronia</taxon>
    </lineage>
</organism>
<protein>
    <recommendedName>
        <fullName evidence="5">Secreted protein</fullName>
    </recommendedName>
</protein>
<evidence type="ECO:0000256" key="2">
    <source>
        <dbReference type="SAM" id="SignalP"/>
    </source>
</evidence>
<accession>A0A7Z7I9W1</accession>
<dbReference type="EMBL" id="OCSU01000002">
    <property type="protein sequence ID" value="SOE81964.1"/>
    <property type="molecule type" value="Genomic_DNA"/>
</dbReference>
<evidence type="ECO:0000313" key="4">
    <source>
        <dbReference type="Proteomes" id="UP000219522"/>
    </source>
</evidence>
<feature type="compositionally biased region" description="Polar residues" evidence="1">
    <location>
        <begin position="23"/>
        <end position="39"/>
    </location>
</feature>
<evidence type="ECO:0000313" key="3">
    <source>
        <dbReference type="EMBL" id="SOE81964.1"/>
    </source>
</evidence>
<gene>
    <name evidence="3" type="ORF">SAMN05446927_5266</name>
</gene>
<keyword evidence="4" id="KW-1185">Reference proteome</keyword>
<dbReference type="Proteomes" id="UP000219522">
    <property type="component" value="Unassembled WGS sequence"/>
</dbReference>
<proteinExistence type="predicted"/>
<dbReference type="AlphaFoldDB" id="A0A7Z7I9W1"/>
<feature type="region of interest" description="Disordered" evidence="1">
    <location>
        <begin position="20"/>
        <end position="88"/>
    </location>
</feature>
<sequence length="88" mass="9306">MRTFLLGATLVASMSFAAEPSDVPQSESHNHAHSSNKMQSHAKKHKKSAAANSEPAGEIGTPEHNGAAQDSTEVTALPLRNVPKCCKK</sequence>